<keyword evidence="5" id="KW-0223">Dioxygenase</keyword>
<dbReference type="OrthoDB" id="9778912at2"/>
<organism evidence="5 6">
    <name type="scientific">Nocardiopsis gilva YIM 90087</name>
    <dbReference type="NCBI Taxonomy" id="1235441"/>
    <lineage>
        <taxon>Bacteria</taxon>
        <taxon>Bacillati</taxon>
        <taxon>Actinomycetota</taxon>
        <taxon>Actinomycetes</taxon>
        <taxon>Streptosporangiales</taxon>
        <taxon>Nocardiopsidaceae</taxon>
        <taxon>Nocardiopsis</taxon>
    </lineage>
</organism>
<keyword evidence="6" id="KW-1185">Reference proteome</keyword>
<sequence>MSPGLGDADPHPASASPKRKPAPFPTPLTALVGCRYPIVQTGMGWVAGPQLVAATANAGGLGILASATMPVERLAEAIGEVRERTDAPFGVNLRADAADASDRVGLLIRERVKVASFALAPDPKLIRRLKDAGVVVIPSVGARRHAEKVEAWGADAVLVQGGEGGGHTGSVATGVLLPQVVDAVEIPVIAAGGFFDGRGLVAALAYGAAGIAMGTRFLLTSDSPVPDEVKRFYLRTRDTVVTRQVDGLPHRVLRTDLVDSLETSTRPRRLLSAARNAARFRRLSGLSWPGLLREGAALRRGTGLSWSQVLMAANTPMLLKSAMVDGRTDLGVMASGQVVSVIDDPNDLPSCAELIDRIMAEAYAALDRLERGSTAVMKRE</sequence>
<evidence type="ECO:0000313" key="6">
    <source>
        <dbReference type="Proteomes" id="UP000215005"/>
    </source>
</evidence>
<dbReference type="PANTHER" id="PTHR32332">
    <property type="entry name" value="2-NITROPROPANE DIOXYGENASE"/>
    <property type="match status" value="1"/>
</dbReference>
<dbReference type="KEGG" id="ngv:CDO52_10825"/>
<evidence type="ECO:0000256" key="4">
    <source>
        <dbReference type="SAM" id="MobiDB-lite"/>
    </source>
</evidence>
<dbReference type="Gene3D" id="3.20.20.70">
    <property type="entry name" value="Aldolase class I"/>
    <property type="match status" value="1"/>
</dbReference>
<dbReference type="InterPro" id="IPR013785">
    <property type="entry name" value="Aldolase_TIM"/>
</dbReference>
<keyword evidence="2" id="KW-0288">FMN</keyword>
<keyword evidence="3" id="KW-0560">Oxidoreductase</keyword>
<keyword evidence="1" id="KW-0285">Flavoprotein</keyword>
<dbReference type="AlphaFoldDB" id="A0A223S502"/>
<dbReference type="PANTHER" id="PTHR32332:SF20">
    <property type="entry name" value="2-NITROPROPANE DIOXYGENASE-LIKE PROTEIN"/>
    <property type="match status" value="1"/>
</dbReference>
<dbReference type="InterPro" id="IPR004136">
    <property type="entry name" value="NMO"/>
</dbReference>
<dbReference type="EMBL" id="CP022753">
    <property type="protein sequence ID" value="ASU83203.1"/>
    <property type="molecule type" value="Genomic_DNA"/>
</dbReference>
<name>A0A223S502_9ACTN</name>
<dbReference type="Proteomes" id="UP000215005">
    <property type="component" value="Chromosome"/>
</dbReference>
<gene>
    <name evidence="5" type="ORF">CDO52_10825</name>
</gene>
<accession>A0A223S502</accession>
<feature type="region of interest" description="Disordered" evidence="4">
    <location>
        <begin position="1"/>
        <end position="24"/>
    </location>
</feature>
<dbReference type="CDD" id="cd04730">
    <property type="entry name" value="NPD_like"/>
    <property type="match status" value="1"/>
</dbReference>
<dbReference type="SUPFAM" id="SSF51412">
    <property type="entry name" value="Inosine monophosphate dehydrogenase (IMPDH)"/>
    <property type="match status" value="1"/>
</dbReference>
<evidence type="ECO:0000256" key="1">
    <source>
        <dbReference type="ARBA" id="ARBA00022630"/>
    </source>
</evidence>
<reference evidence="5 6" key="1">
    <citation type="submission" date="2017-08" db="EMBL/GenBank/DDBJ databases">
        <title>The complete genome sequence of Nocardiopsis gilva YIM 90087.</title>
        <authorList>
            <person name="Yin M."/>
            <person name="Tang S."/>
        </authorList>
    </citation>
    <scope>NUCLEOTIDE SEQUENCE [LARGE SCALE GENOMIC DNA]</scope>
    <source>
        <strain evidence="5 6">YIM 90087</strain>
    </source>
</reference>
<proteinExistence type="predicted"/>
<evidence type="ECO:0000313" key="5">
    <source>
        <dbReference type="EMBL" id="ASU83203.1"/>
    </source>
</evidence>
<dbReference type="RefSeq" id="WP_094932360.1">
    <property type="nucleotide sequence ID" value="NZ_CP022753.1"/>
</dbReference>
<evidence type="ECO:0000256" key="3">
    <source>
        <dbReference type="ARBA" id="ARBA00023002"/>
    </source>
</evidence>
<protein>
    <submittedName>
        <fullName evidence="5">2-nitropropane dioxygenase</fullName>
    </submittedName>
</protein>
<dbReference type="GO" id="GO:0018580">
    <property type="term" value="F:nitronate monooxygenase activity"/>
    <property type="evidence" value="ECO:0007669"/>
    <property type="project" value="InterPro"/>
</dbReference>
<evidence type="ECO:0000256" key="2">
    <source>
        <dbReference type="ARBA" id="ARBA00022643"/>
    </source>
</evidence>
<dbReference type="Pfam" id="PF03060">
    <property type="entry name" value="NMO"/>
    <property type="match status" value="1"/>
</dbReference>
<dbReference type="GO" id="GO:0051213">
    <property type="term" value="F:dioxygenase activity"/>
    <property type="evidence" value="ECO:0007669"/>
    <property type="project" value="UniProtKB-KW"/>
</dbReference>